<keyword evidence="1" id="KW-0812">Transmembrane</keyword>
<keyword evidence="1" id="KW-1133">Transmembrane helix</keyword>
<dbReference type="Proteomes" id="UP000632740">
    <property type="component" value="Unassembled WGS sequence"/>
</dbReference>
<feature type="transmembrane region" description="Helical" evidence="1">
    <location>
        <begin position="261"/>
        <end position="284"/>
    </location>
</feature>
<gene>
    <name evidence="2" type="ORF">Cch01nite_02520</name>
</gene>
<comment type="caution">
    <text evidence="2">The sequence shown here is derived from an EMBL/GenBank/DDBJ whole genome shotgun (WGS) entry which is preliminary data.</text>
</comment>
<feature type="transmembrane region" description="Helical" evidence="1">
    <location>
        <begin position="124"/>
        <end position="147"/>
    </location>
</feature>
<name>A0A919P0F0_9CELL</name>
<proteinExistence type="predicted"/>
<keyword evidence="3" id="KW-1185">Reference proteome</keyword>
<evidence type="ECO:0000313" key="3">
    <source>
        <dbReference type="Proteomes" id="UP000632740"/>
    </source>
</evidence>
<reference evidence="2" key="1">
    <citation type="submission" date="2021-01" db="EMBL/GenBank/DDBJ databases">
        <title>Whole genome shotgun sequence of Cellulomonas chitinilytica NBRC 110799.</title>
        <authorList>
            <person name="Komaki H."/>
            <person name="Tamura T."/>
        </authorList>
    </citation>
    <scope>NUCLEOTIDE SEQUENCE</scope>
    <source>
        <strain evidence="2">NBRC 110799</strain>
    </source>
</reference>
<accession>A0A919P0F0</accession>
<evidence type="ECO:0000313" key="2">
    <source>
        <dbReference type="EMBL" id="GIG19528.1"/>
    </source>
</evidence>
<keyword evidence="1" id="KW-0472">Membrane</keyword>
<sequence length="308" mass="31494">MSGALPLLLVLVLLLGVAVVLRPVRTAGPATRSEAFGTAERHAHRVTVVAWAVLVPVPVLVAKTTTPHLHGIATGAFLGTVPAVAGTAFLLVHLVGELTWPRPHGAVRRAPLVRRGFRDVAPRALTALTATWTVLLAALLATSAAAAEADGRSLSAVHADGSRSTGGPFPGWYYGQVIAVATAVVVLLCVAVLALVVRRAAVADTDPADDWALRRVSARRVLAGGQLVVAWTLAGCLFFAANCVRGVEPRWTQALGGSAGVALAGLLVALAIPVVAVVVAVGASRTPRLDAPPRLGPAVAAAARPRVS</sequence>
<dbReference type="RefSeq" id="WP_203747545.1">
    <property type="nucleotide sequence ID" value="NZ_BONK01000001.1"/>
</dbReference>
<feature type="transmembrane region" description="Helical" evidence="1">
    <location>
        <begin position="221"/>
        <end position="241"/>
    </location>
</feature>
<feature type="transmembrane region" description="Helical" evidence="1">
    <location>
        <begin position="173"/>
        <end position="197"/>
    </location>
</feature>
<evidence type="ECO:0000256" key="1">
    <source>
        <dbReference type="SAM" id="Phobius"/>
    </source>
</evidence>
<dbReference type="AlphaFoldDB" id="A0A919P0F0"/>
<dbReference type="EMBL" id="BONK01000001">
    <property type="protein sequence ID" value="GIG19528.1"/>
    <property type="molecule type" value="Genomic_DNA"/>
</dbReference>
<organism evidence="2 3">
    <name type="scientific">Cellulomonas chitinilytica</name>
    <dbReference type="NCBI Taxonomy" id="398759"/>
    <lineage>
        <taxon>Bacteria</taxon>
        <taxon>Bacillati</taxon>
        <taxon>Actinomycetota</taxon>
        <taxon>Actinomycetes</taxon>
        <taxon>Micrococcales</taxon>
        <taxon>Cellulomonadaceae</taxon>
        <taxon>Cellulomonas</taxon>
    </lineage>
</organism>
<protein>
    <submittedName>
        <fullName evidence="2">Uncharacterized protein</fullName>
    </submittedName>
</protein>
<feature type="transmembrane region" description="Helical" evidence="1">
    <location>
        <begin position="42"/>
        <end position="62"/>
    </location>
</feature>